<dbReference type="SUPFAM" id="SSF46689">
    <property type="entry name" value="Homeodomain-like"/>
    <property type="match status" value="1"/>
</dbReference>
<feature type="domain" description="DNA binding HTH" evidence="1">
    <location>
        <begin position="17"/>
        <end position="51"/>
    </location>
</feature>
<dbReference type="RefSeq" id="WP_376954229.1">
    <property type="nucleotide sequence ID" value="NZ_JBHMBH010000021.1"/>
</dbReference>
<comment type="caution">
    <text evidence="2">The sequence shown here is derived from an EMBL/GenBank/DDBJ whole genome shotgun (WGS) entry which is preliminary data.</text>
</comment>
<gene>
    <name evidence="2" type="ORF">ACFFPI_10185</name>
</gene>
<accession>A0ABV5URP0</accession>
<sequence>MLQASWSTLGRYEQSGRDAIVAALRDAEGNKSRAAEILGIGRTTLYRKMRALKIDDEERMMAPGA</sequence>
<protein>
    <submittedName>
        <fullName evidence="2">Helix-turn-helix domain-containing protein</fullName>
    </submittedName>
</protein>
<dbReference type="Gene3D" id="1.10.10.60">
    <property type="entry name" value="Homeodomain-like"/>
    <property type="match status" value="1"/>
</dbReference>
<dbReference type="InterPro" id="IPR002197">
    <property type="entry name" value="HTH_Fis"/>
</dbReference>
<organism evidence="2 3">
    <name type="scientific">Arthrobacter methylotrophus</name>
    <dbReference type="NCBI Taxonomy" id="121291"/>
    <lineage>
        <taxon>Bacteria</taxon>
        <taxon>Bacillati</taxon>
        <taxon>Actinomycetota</taxon>
        <taxon>Actinomycetes</taxon>
        <taxon>Micrococcales</taxon>
        <taxon>Micrococcaceae</taxon>
        <taxon>Arthrobacter</taxon>
    </lineage>
</organism>
<name>A0ABV5URP0_9MICC</name>
<keyword evidence="3" id="KW-1185">Reference proteome</keyword>
<dbReference type="PRINTS" id="PR01590">
    <property type="entry name" value="HTHFIS"/>
</dbReference>
<dbReference type="Proteomes" id="UP001589536">
    <property type="component" value="Unassembled WGS sequence"/>
</dbReference>
<proteinExistence type="predicted"/>
<evidence type="ECO:0000313" key="2">
    <source>
        <dbReference type="EMBL" id="MFB9714490.1"/>
    </source>
</evidence>
<dbReference type="InterPro" id="IPR009057">
    <property type="entry name" value="Homeodomain-like_sf"/>
</dbReference>
<dbReference type="EMBL" id="JBHMBH010000021">
    <property type="protein sequence ID" value="MFB9714490.1"/>
    <property type="molecule type" value="Genomic_DNA"/>
</dbReference>
<evidence type="ECO:0000313" key="3">
    <source>
        <dbReference type="Proteomes" id="UP001589536"/>
    </source>
</evidence>
<evidence type="ECO:0000259" key="1">
    <source>
        <dbReference type="Pfam" id="PF02954"/>
    </source>
</evidence>
<reference evidence="2 3" key="1">
    <citation type="submission" date="2024-09" db="EMBL/GenBank/DDBJ databases">
        <authorList>
            <person name="Sun Q."/>
            <person name="Mori K."/>
        </authorList>
    </citation>
    <scope>NUCLEOTIDE SEQUENCE [LARGE SCALE GENOMIC DNA]</scope>
    <source>
        <strain evidence="2 3">JCM 13519</strain>
    </source>
</reference>
<dbReference type="Pfam" id="PF02954">
    <property type="entry name" value="HTH_8"/>
    <property type="match status" value="1"/>
</dbReference>